<evidence type="ECO:0000313" key="2">
    <source>
        <dbReference type="Proteomes" id="UP001220256"/>
    </source>
</evidence>
<evidence type="ECO:0000313" key="1">
    <source>
        <dbReference type="EMBL" id="KAJ5264982.1"/>
    </source>
</evidence>
<organism evidence="1 2">
    <name type="scientific">Penicillium chrysogenum</name>
    <name type="common">Penicillium notatum</name>
    <dbReference type="NCBI Taxonomy" id="5076"/>
    <lineage>
        <taxon>Eukaryota</taxon>
        <taxon>Fungi</taxon>
        <taxon>Dikarya</taxon>
        <taxon>Ascomycota</taxon>
        <taxon>Pezizomycotina</taxon>
        <taxon>Eurotiomycetes</taxon>
        <taxon>Eurotiomycetidae</taxon>
        <taxon>Eurotiales</taxon>
        <taxon>Aspergillaceae</taxon>
        <taxon>Penicillium</taxon>
        <taxon>Penicillium chrysogenum species complex</taxon>
    </lineage>
</organism>
<sequence>MAQTPLKALLGLRLSEVKLANNTMLPGPTTSESLSLISICQGLKENDPDEQTLQALAQSQILAVHAQEMVQHFTDRAQGMLSLLAWHFDPTCASITIELLRFLSQPYEQLHTVREHIYPYYTLFETSQQFEEKLGRFLNLLPLLVSNCLEKSNLEVW</sequence>
<proteinExistence type="predicted"/>
<comment type="caution">
    <text evidence="1">The sequence shown here is derived from an EMBL/GenBank/DDBJ whole genome shotgun (WGS) entry which is preliminary data.</text>
</comment>
<dbReference type="EMBL" id="JAPVEB010000004">
    <property type="protein sequence ID" value="KAJ5264982.1"/>
    <property type="molecule type" value="Genomic_DNA"/>
</dbReference>
<gene>
    <name evidence="1" type="ORF">N7505_007775</name>
</gene>
<accession>A0ABQ8WEC1</accession>
<reference evidence="1 2" key="1">
    <citation type="journal article" date="2023" name="IMA Fungus">
        <title>Comparative genomic study of the Penicillium genus elucidates a diverse pangenome and 15 lateral gene transfer events.</title>
        <authorList>
            <person name="Petersen C."/>
            <person name="Sorensen T."/>
            <person name="Nielsen M.R."/>
            <person name="Sondergaard T.E."/>
            <person name="Sorensen J.L."/>
            <person name="Fitzpatrick D.A."/>
            <person name="Frisvad J.C."/>
            <person name="Nielsen K.L."/>
        </authorList>
    </citation>
    <scope>NUCLEOTIDE SEQUENCE [LARGE SCALE GENOMIC DNA]</scope>
    <source>
        <strain evidence="1 2">IBT 3361</strain>
    </source>
</reference>
<keyword evidence="2" id="KW-1185">Reference proteome</keyword>
<protein>
    <submittedName>
        <fullName evidence="1">Uncharacterized protein</fullName>
    </submittedName>
</protein>
<dbReference type="Proteomes" id="UP001220256">
    <property type="component" value="Unassembled WGS sequence"/>
</dbReference>
<name>A0ABQ8WEC1_PENCH</name>